<keyword evidence="1" id="KW-1133">Transmembrane helix</keyword>
<sequence length="72" mass="7400">MKTLQNRLLGSHVLSLFALLLGDLLGSALLTTAGFAAAGLTLGALFVAMGGALLAGVERRPGTPILTPRTRR</sequence>
<keyword evidence="3" id="KW-1185">Reference proteome</keyword>
<feature type="transmembrane region" description="Helical" evidence="1">
    <location>
        <begin position="36"/>
        <end position="57"/>
    </location>
</feature>
<reference evidence="2 3" key="1">
    <citation type="submission" date="2021-06" db="EMBL/GenBank/DDBJ databases">
        <title>New haloarchaea isolates fom saline soil.</title>
        <authorList>
            <person name="Duran-Viseras A."/>
            <person name="Sanchez-Porro C.S."/>
            <person name="Ventosa A."/>
        </authorList>
    </citation>
    <scope>NUCLEOTIDE SEQUENCE [LARGE SCALE GENOMIC DNA]</scope>
    <source>
        <strain evidence="2 3">JCM 183640</strain>
    </source>
</reference>
<organism evidence="2 3">
    <name type="scientific">Haloarcula limicola</name>
    <dbReference type="NCBI Taxonomy" id="1429915"/>
    <lineage>
        <taxon>Archaea</taxon>
        <taxon>Methanobacteriati</taxon>
        <taxon>Methanobacteriota</taxon>
        <taxon>Stenosarchaea group</taxon>
        <taxon>Halobacteria</taxon>
        <taxon>Halobacteriales</taxon>
        <taxon>Haloarculaceae</taxon>
        <taxon>Haloarcula</taxon>
    </lineage>
</organism>
<gene>
    <name evidence="2" type="ORF">KTS45_13880</name>
</gene>
<keyword evidence="1" id="KW-0812">Transmembrane</keyword>
<evidence type="ECO:0000313" key="3">
    <source>
        <dbReference type="Proteomes" id="UP000766550"/>
    </source>
</evidence>
<evidence type="ECO:0000313" key="2">
    <source>
        <dbReference type="EMBL" id="MBV0925290.1"/>
    </source>
</evidence>
<dbReference type="Proteomes" id="UP000766550">
    <property type="component" value="Unassembled WGS sequence"/>
</dbReference>
<comment type="caution">
    <text evidence="2">The sequence shown here is derived from an EMBL/GenBank/DDBJ whole genome shotgun (WGS) entry which is preliminary data.</text>
</comment>
<dbReference type="AlphaFoldDB" id="A0A8J7Y5W5"/>
<dbReference type="RefSeq" id="WP_162318125.1">
    <property type="nucleotide sequence ID" value="NZ_JAHQXF010000002.1"/>
</dbReference>
<accession>A0A8J7Y5W5</accession>
<keyword evidence="1" id="KW-0472">Membrane</keyword>
<evidence type="ECO:0000256" key="1">
    <source>
        <dbReference type="SAM" id="Phobius"/>
    </source>
</evidence>
<proteinExistence type="predicted"/>
<dbReference type="EMBL" id="JAHQXF010000002">
    <property type="protein sequence ID" value="MBV0925290.1"/>
    <property type="molecule type" value="Genomic_DNA"/>
</dbReference>
<protein>
    <submittedName>
        <fullName evidence="2">Uncharacterized protein</fullName>
    </submittedName>
</protein>
<name>A0A8J7Y5W5_9EURY</name>